<dbReference type="Proteomes" id="UP001206925">
    <property type="component" value="Unassembled WGS sequence"/>
</dbReference>
<dbReference type="PANTHER" id="PTHR48055">
    <property type="entry name" value="LEUCINE-RICH REPEAT RECEPTOR PROTEIN KINASE EMS1"/>
    <property type="match status" value="1"/>
</dbReference>
<dbReference type="PANTHER" id="PTHR48055:SF55">
    <property type="entry name" value="PROTEIN KINASE DOMAIN-CONTAINING PROTEIN"/>
    <property type="match status" value="1"/>
</dbReference>
<gene>
    <name evidence="1" type="ORF">M8C21_005612</name>
</gene>
<dbReference type="EMBL" id="JAMZMK010000356">
    <property type="protein sequence ID" value="KAI7756522.1"/>
    <property type="molecule type" value="Genomic_DNA"/>
</dbReference>
<evidence type="ECO:0000313" key="2">
    <source>
        <dbReference type="Proteomes" id="UP001206925"/>
    </source>
</evidence>
<keyword evidence="2" id="KW-1185">Reference proteome</keyword>
<evidence type="ECO:0000313" key="1">
    <source>
        <dbReference type="EMBL" id="KAI7756522.1"/>
    </source>
</evidence>
<dbReference type="InterPro" id="IPR051564">
    <property type="entry name" value="LRR_receptor-like_kinase"/>
</dbReference>
<dbReference type="SUPFAM" id="SSF56112">
    <property type="entry name" value="Protein kinase-like (PK-like)"/>
    <property type="match status" value="1"/>
</dbReference>
<dbReference type="GO" id="GO:0016020">
    <property type="term" value="C:membrane"/>
    <property type="evidence" value="ECO:0007669"/>
    <property type="project" value="TreeGrafter"/>
</dbReference>
<dbReference type="InterPro" id="IPR011009">
    <property type="entry name" value="Kinase-like_dom_sf"/>
</dbReference>
<proteinExistence type="predicted"/>
<comment type="caution">
    <text evidence="1">The sequence shown here is derived from an EMBL/GenBank/DDBJ whole genome shotgun (WGS) entry which is preliminary data.</text>
</comment>
<accession>A0AAD5GUW4</accession>
<organism evidence="1 2">
    <name type="scientific">Ambrosia artemisiifolia</name>
    <name type="common">Common ragweed</name>
    <dbReference type="NCBI Taxonomy" id="4212"/>
    <lineage>
        <taxon>Eukaryota</taxon>
        <taxon>Viridiplantae</taxon>
        <taxon>Streptophyta</taxon>
        <taxon>Embryophyta</taxon>
        <taxon>Tracheophyta</taxon>
        <taxon>Spermatophyta</taxon>
        <taxon>Magnoliopsida</taxon>
        <taxon>eudicotyledons</taxon>
        <taxon>Gunneridae</taxon>
        <taxon>Pentapetalae</taxon>
        <taxon>asterids</taxon>
        <taxon>campanulids</taxon>
        <taxon>Asterales</taxon>
        <taxon>Asteraceae</taxon>
        <taxon>Asteroideae</taxon>
        <taxon>Heliantheae alliance</taxon>
        <taxon>Heliantheae</taxon>
        <taxon>Ambrosia</taxon>
    </lineage>
</organism>
<dbReference type="Gene3D" id="1.10.510.10">
    <property type="entry name" value="Transferase(Phosphotransferase) domain 1"/>
    <property type="match status" value="1"/>
</dbReference>
<sequence>MTSSGDVYSFGILFLEVMMGKRPTDNIFNDGLNLHQFAYKALQDNHVTDVIDGDLLNHHQDVENYSGLSYDENYSGLSYDEDDEN</sequence>
<name>A0AAD5GUW4_AMBAR</name>
<dbReference type="AlphaFoldDB" id="A0AAD5GUW4"/>
<protein>
    <submittedName>
        <fullName evidence="1">Uncharacterized protein</fullName>
    </submittedName>
</protein>
<reference evidence="1" key="1">
    <citation type="submission" date="2022-06" db="EMBL/GenBank/DDBJ databases">
        <title>Uncovering the hologenomic basis of an extraordinary plant invasion.</title>
        <authorList>
            <person name="Bieker V.C."/>
            <person name="Martin M.D."/>
            <person name="Gilbert T."/>
            <person name="Hodgins K."/>
            <person name="Battlay P."/>
            <person name="Petersen B."/>
            <person name="Wilson J."/>
        </authorList>
    </citation>
    <scope>NUCLEOTIDE SEQUENCE</scope>
    <source>
        <strain evidence="1">AA19_3_7</strain>
        <tissue evidence="1">Leaf</tissue>
    </source>
</reference>